<feature type="domain" description="GST N-terminal" evidence="2">
    <location>
        <begin position="16"/>
        <end position="103"/>
    </location>
</feature>
<reference evidence="4" key="2">
    <citation type="submission" date="2021-01" db="EMBL/GenBank/DDBJ databases">
        <authorList>
            <person name="Schikora-Tamarit M.A."/>
        </authorList>
    </citation>
    <scope>NUCLEOTIDE SEQUENCE</scope>
    <source>
        <strain evidence="4">CBS6341</strain>
    </source>
</reference>
<dbReference type="AlphaFoldDB" id="A0A9P8PRJ3"/>
<dbReference type="EMBL" id="JAEUBF010000550">
    <property type="protein sequence ID" value="KAH3677098.1"/>
    <property type="molecule type" value="Genomic_DNA"/>
</dbReference>
<dbReference type="SUPFAM" id="SSF47616">
    <property type="entry name" value="GST C-terminal domain-like"/>
    <property type="match status" value="1"/>
</dbReference>
<evidence type="ECO:0000259" key="2">
    <source>
        <dbReference type="PROSITE" id="PS50404"/>
    </source>
</evidence>
<dbReference type="InterPro" id="IPR036249">
    <property type="entry name" value="Thioredoxin-like_sf"/>
</dbReference>
<protein>
    <recommendedName>
        <fullName evidence="6">Glutathione S-transferase</fullName>
    </recommendedName>
</protein>
<evidence type="ECO:0008006" key="6">
    <source>
        <dbReference type="Google" id="ProtNLM"/>
    </source>
</evidence>
<organism evidence="4 5">
    <name type="scientific">Wickerhamomyces mucosus</name>
    <dbReference type="NCBI Taxonomy" id="1378264"/>
    <lineage>
        <taxon>Eukaryota</taxon>
        <taxon>Fungi</taxon>
        <taxon>Dikarya</taxon>
        <taxon>Ascomycota</taxon>
        <taxon>Saccharomycotina</taxon>
        <taxon>Saccharomycetes</taxon>
        <taxon>Phaffomycetales</taxon>
        <taxon>Wickerhamomycetaceae</taxon>
        <taxon>Wickerhamomyces</taxon>
    </lineage>
</organism>
<dbReference type="Pfam" id="PF13409">
    <property type="entry name" value="GST_N_2"/>
    <property type="match status" value="1"/>
</dbReference>
<reference evidence="4" key="1">
    <citation type="journal article" date="2021" name="Open Biol.">
        <title>Shared evolutionary footprints suggest mitochondrial oxidative damage underlies multiple complex I losses in fungi.</title>
        <authorList>
            <person name="Schikora-Tamarit M.A."/>
            <person name="Marcet-Houben M."/>
            <person name="Nosek J."/>
            <person name="Gabaldon T."/>
        </authorList>
    </citation>
    <scope>NUCLEOTIDE SEQUENCE</scope>
    <source>
        <strain evidence="4">CBS6341</strain>
    </source>
</reference>
<dbReference type="Gene3D" id="1.20.1050.10">
    <property type="match status" value="1"/>
</dbReference>
<evidence type="ECO:0000259" key="3">
    <source>
        <dbReference type="PROSITE" id="PS50405"/>
    </source>
</evidence>
<dbReference type="Gene3D" id="3.40.30.10">
    <property type="entry name" value="Glutaredoxin"/>
    <property type="match status" value="1"/>
</dbReference>
<dbReference type="Pfam" id="PF00043">
    <property type="entry name" value="GST_C"/>
    <property type="match status" value="1"/>
</dbReference>
<comment type="caution">
    <text evidence="4">The sequence shown here is derived from an EMBL/GenBank/DDBJ whole genome shotgun (WGS) entry which is preliminary data.</text>
</comment>
<dbReference type="InterPro" id="IPR004046">
    <property type="entry name" value="GST_C"/>
</dbReference>
<dbReference type="Proteomes" id="UP000769528">
    <property type="component" value="Unassembled WGS sequence"/>
</dbReference>
<keyword evidence="5" id="KW-1185">Reference proteome</keyword>
<evidence type="ECO:0000313" key="5">
    <source>
        <dbReference type="Proteomes" id="UP000769528"/>
    </source>
</evidence>
<dbReference type="SFLD" id="SFLDG00358">
    <property type="entry name" value="Main_(cytGST)"/>
    <property type="match status" value="1"/>
</dbReference>
<accession>A0A9P8PRJ3</accession>
<gene>
    <name evidence="4" type="ORF">WICMUC_001853</name>
</gene>
<dbReference type="SUPFAM" id="SSF52833">
    <property type="entry name" value="Thioredoxin-like"/>
    <property type="match status" value="1"/>
</dbReference>
<dbReference type="InterPro" id="IPR004045">
    <property type="entry name" value="Glutathione_S-Trfase_N"/>
</dbReference>
<dbReference type="OrthoDB" id="422574at2759"/>
<dbReference type="SFLD" id="SFLDS00019">
    <property type="entry name" value="Glutathione_Transferase_(cytos"/>
    <property type="match status" value="1"/>
</dbReference>
<comment type="similarity">
    <text evidence="1">Belongs to the GST superfamily.</text>
</comment>
<dbReference type="InterPro" id="IPR010987">
    <property type="entry name" value="Glutathione-S-Trfase_C-like"/>
</dbReference>
<evidence type="ECO:0000256" key="1">
    <source>
        <dbReference type="ARBA" id="ARBA00007409"/>
    </source>
</evidence>
<dbReference type="PANTHER" id="PTHR44051:SF8">
    <property type="entry name" value="GLUTATHIONE S-TRANSFERASE GSTA"/>
    <property type="match status" value="1"/>
</dbReference>
<feature type="domain" description="GST C-terminal" evidence="3">
    <location>
        <begin position="110"/>
        <end position="236"/>
    </location>
</feature>
<sequence length="244" mass="28453">MTLIDEGDPIAPKLEAPYLKLYNSNTSNGQKITIFLNLLKKNHFYRSIDIGDANEQKEPWYIKLNPNGRIPVLTHVNENGEIKTIHETGLILLYLADNFDIENKFSYKAGDKLWYEQLQWLFFQIASHSPLQGQAHHFIKFAKVNNEYGKKRYSDEVKRIYGVYDLRLKENNGWLVGDKLNIADISAFPWISRSHFLGVDSLEEWPYLNEWLNKLKAYDGILEGQDQAGIFGKEKFQFIDYSKI</sequence>
<dbReference type="PANTHER" id="PTHR44051">
    <property type="entry name" value="GLUTATHIONE S-TRANSFERASE-RELATED"/>
    <property type="match status" value="1"/>
</dbReference>
<evidence type="ECO:0000313" key="4">
    <source>
        <dbReference type="EMBL" id="KAH3677098.1"/>
    </source>
</evidence>
<dbReference type="PROSITE" id="PS50404">
    <property type="entry name" value="GST_NTER"/>
    <property type="match status" value="1"/>
</dbReference>
<dbReference type="InterPro" id="IPR040079">
    <property type="entry name" value="Glutathione_S-Trfase"/>
</dbReference>
<dbReference type="PROSITE" id="PS50405">
    <property type="entry name" value="GST_CTER"/>
    <property type="match status" value="1"/>
</dbReference>
<dbReference type="InterPro" id="IPR036282">
    <property type="entry name" value="Glutathione-S-Trfase_C_sf"/>
</dbReference>
<proteinExistence type="inferred from homology"/>
<name>A0A9P8PRJ3_9ASCO</name>